<dbReference type="AlphaFoldDB" id="A0A923M5P0"/>
<reference evidence="1" key="1">
    <citation type="submission" date="2020-08" db="EMBL/GenBank/DDBJ databases">
        <title>Ramlibacter sp. GTP1 16S ribosomal RNA gene genome sequencing and assembly.</title>
        <authorList>
            <person name="Kang M."/>
        </authorList>
    </citation>
    <scope>NUCLEOTIDE SEQUENCE</scope>
    <source>
        <strain evidence="1">GTP1</strain>
    </source>
</reference>
<dbReference type="EMBL" id="JACORU010000002">
    <property type="protein sequence ID" value="MBC5764415.1"/>
    <property type="molecule type" value="Genomic_DNA"/>
</dbReference>
<protein>
    <submittedName>
        <fullName evidence="1">Type II toxin-antitoxin system VapB family antitoxin</fullName>
    </submittedName>
</protein>
<accession>A0A923M5P0</accession>
<evidence type="ECO:0000313" key="1">
    <source>
        <dbReference type="EMBL" id="MBC5764415.1"/>
    </source>
</evidence>
<gene>
    <name evidence="1" type="ORF">H8R02_08140</name>
</gene>
<keyword evidence="2" id="KW-1185">Reference proteome</keyword>
<sequence length="82" mass="8963">MRTNIVIDDELLDAAMKAGPFSTKKDAVEAGLRLLARQAAYREILALRGKLRWDDAPKAAGLMVSEPRPAYGAAKAPAKRRK</sequence>
<organism evidence="1 2">
    <name type="scientific">Ramlibacter albus</name>
    <dbReference type="NCBI Taxonomy" id="2079448"/>
    <lineage>
        <taxon>Bacteria</taxon>
        <taxon>Pseudomonadati</taxon>
        <taxon>Pseudomonadota</taxon>
        <taxon>Betaproteobacteria</taxon>
        <taxon>Burkholderiales</taxon>
        <taxon>Comamonadaceae</taxon>
        <taxon>Ramlibacter</taxon>
    </lineage>
</organism>
<dbReference type="Proteomes" id="UP000596827">
    <property type="component" value="Unassembled WGS sequence"/>
</dbReference>
<name>A0A923M5P0_9BURK</name>
<dbReference type="RefSeq" id="WP_187080886.1">
    <property type="nucleotide sequence ID" value="NZ_JACORU010000002.1"/>
</dbReference>
<dbReference type="InterPro" id="IPR019239">
    <property type="entry name" value="VapB_antitoxin"/>
</dbReference>
<proteinExistence type="predicted"/>
<comment type="caution">
    <text evidence="1">The sequence shown here is derived from an EMBL/GenBank/DDBJ whole genome shotgun (WGS) entry which is preliminary data.</text>
</comment>
<dbReference type="Pfam" id="PF09957">
    <property type="entry name" value="VapB_antitoxin"/>
    <property type="match status" value="1"/>
</dbReference>
<evidence type="ECO:0000313" key="2">
    <source>
        <dbReference type="Proteomes" id="UP000596827"/>
    </source>
</evidence>